<dbReference type="PANTHER" id="PTHR21666">
    <property type="entry name" value="PEPTIDASE-RELATED"/>
    <property type="match status" value="1"/>
</dbReference>
<dbReference type="SUPFAM" id="SSF54106">
    <property type="entry name" value="LysM domain"/>
    <property type="match status" value="2"/>
</dbReference>
<dbReference type="Pfam" id="PF01551">
    <property type="entry name" value="Peptidase_M23"/>
    <property type="match status" value="1"/>
</dbReference>
<dbReference type="SUPFAM" id="SSF51261">
    <property type="entry name" value="Duplicated hybrid motif"/>
    <property type="match status" value="1"/>
</dbReference>
<dbReference type="InterPro" id="IPR018392">
    <property type="entry name" value="LysM"/>
</dbReference>
<dbReference type="InterPro" id="IPR050570">
    <property type="entry name" value="Cell_wall_metabolism_enzyme"/>
</dbReference>
<evidence type="ECO:0000313" key="3">
    <source>
        <dbReference type="EMBL" id="MFC7090065.1"/>
    </source>
</evidence>
<sequence length="310" mass="33462">MAQRPLARQGSASRRLALILILLALLVSGCAGHSGETRRLGQAPIAGNWITIQRGDTLGAIARRADVPLARLQRFNPGVDARRLAVGQRLLVPTANERAPSGGPYRYQIRPGDTYSSVARHFGSTSARIQAANPGQQPNRLRVGQVIQVPLRGGAPSRSTASRPASGGSSRPASTPARPDPGDLPSSARNWPWPLNDYRVIRHYGTDSRGTLQPMLLATGNGAQAKAVADGEVRFAGSMRQLGRVVIVHHDGNLQSVYAQCERLSVEVGRRISRGTPLCTVGRHGETGRYDLLFDMRHGGRPIDPRRVLR</sequence>
<evidence type="ECO:0000256" key="1">
    <source>
        <dbReference type="SAM" id="MobiDB-lite"/>
    </source>
</evidence>
<gene>
    <name evidence="3" type="ORF">ACFQH5_10965</name>
</gene>
<dbReference type="Gene3D" id="3.10.350.10">
    <property type="entry name" value="LysM domain"/>
    <property type="match status" value="2"/>
</dbReference>
<dbReference type="Proteomes" id="UP001596411">
    <property type="component" value="Unassembled WGS sequence"/>
</dbReference>
<dbReference type="CDD" id="cd00118">
    <property type="entry name" value="LysM"/>
    <property type="match status" value="2"/>
</dbReference>
<comment type="caution">
    <text evidence="3">The sequence shown here is derived from an EMBL/GenBank/DDBJ whole genome shotgun (WGS) entry which is preliminary data.</text>
</comment>
<dbReference type="InterPro" id="IPR011055">
    <property type="entry name" value="Dup_hybrid_motif"/>
</dbReference>
<dbReference type="PANTHER" id="PTHR21666:SF270">
    <property type="entry name" value="MUREIN HYDROLASE ACTIVATOR ENVC"/>
    <property type="match status" value="1"/>
</dbReference>
<organism evidence="3 4">
    <name type="scientific">Halomonas salifodinae</name>
    <dbReference type="NCBI Taxonomy" id="438745"/>
    <lineage>
        <taxon>Bacteria</taxon>
        <taxon>Pseudomonadati</taxon>
        <taxon>Pseudomonadota</taxon>
        <taxon>Gammaproteobacteria</taxon>
        <taxon>Oceanospirillales</taxon>
        <taxon>Halomonadaceae</taxon>
        <taxon>Halomonas</taxon>
    </lineage>
</organism>
<keyword evidence="4" id="KW-1185">Reference proteome</keyword>
<reference evidence="4" key="1">
    <citation type="journal article" date="2019" name="Int. J. Syst. Evol. Microbiol.">
        <title>The Global Catalogue of Microorganisms (GCM) 10K type strain sequencing project: providing services to taxonomists for standard genome sequencing and annotation.</title>
        <authorList>
            <consortium name="The Broad Institute Genomics Platform"/>
            <consortium name="The Broad Institute Genome Sequencing Center for Infectious Disease"/>
            <person name="Wu L."/>
            <person name="Ma J."/>
        </authorList>
    </citation>
    <scope>NUCLEOTIDE SEQUENCE [LARGE SCALE GENOMIC DNA]</scope>
    <source>
        <strain evidence="4">CGMCC 1.13666</strain>
    </source>
</reference>
<dbReference type="SMART" id="SM00257">
    <property type="entry name" value="LysM"/>
    <property type="match status" value="2"/>
</dbReference>
<dbReference type="Pfam" id="PF01476">
    <property type="entry name" value="LysM"/>
    <property type="match status" value="2"/>
</dbReference>
<feature type="domain" description="LysM" evidence="2">
    <location>
        <begin position="48"/>
        <end position="92"/>
    </location>
</feature>
<evidence type="ECO:0000259" key="2">
    <source>
        <dbReference type="PROSITE" id="PS51782"/>
    </source>
</evidence>
<accession>A0ABW2EVR5</accession>
<protein>
    <submittedName>
        <fullName evidence="3">LysM peptidoglycan-binding domain-containing protein</fullName>
    </submittedName>
</protein>
<feature type="compositionally biased region" description="Low complexity" evidence="1">
    <location>
        <begin position="154"/>
        <end position="177"/>
    </location>
</feature>
<dbReference type="CDD" id="cd12797">
    <property type="entry name" value="M23_peptidase"/>
    <property type="match status" value="1"/>
</dbReference>
<dbReference type="InterPro" id="IPR016047">
    <property type="entry name" value="M23ase_b-sheet_dom"/>
</dbReference>
<evidence type="ECO:0000313" key="4">
    <source>
        <dbReference type="Proteomes" id="UP001596411"/>
    </source>
</evidence>
<dbReference type="EMBL" id="JBHSZP010000016">
    <property type="protein sequence ID" value="MFC7090065.1"/>
    <property type="molecule type" value="Genomic_DNA"/>
</dbReference>
<feature type="region of interest" description="Disordered" evidence="1">
    <location>
        <begin position="151"/>
        <end position="189"/>
    </location>
</feature>
<dbReference type="PROSITE" id="PS51257">
    <property type="entry name" value="PROKAR_LIPOPROTEIN"/>
    <property type="match status" value="1"/>
</dbReference>
<dbReference type="PROSITE" id="PS51782">
    <property type="entry name" value="LYSM"/>
    <property type="match status" value="2"/>
</dbReference>
<proteinExistence type="predicted"/>
<feature type="domain" description="LysM" evidence="2">
    <location>
        <begin position="105"/>
        <end position="149"/>
    </location>
</feature>
<dbReference type="Gene3D" id="2.70.70.10">
    <property type="entry name" value="Glucose Permease (Domain IIA)"/>
    <property type="match status" value="1"/>
</dbReference>
<dbReference type="RefSeq" id="WP_346062485.1">
    <property type="nucleotide sequence ID" value="NZ_BAAADR010000010.1"/>
</dbReference>
<dbReference type="InterPro" id="IPR036779">
    <property type="entry name" value="LysM_dom_sf"/>
</dbReference>
<name>A0ABW2EVR5_9GAMM</name>